<reference evidence="2" key="1">
    <citation type="submission" date="2020-07" db="EMBL/GenBank/DDBJ databases">
        <title>Multicomponent nature underlies the extraordinary mechanical properties of spider dragline silk.</title>
        <authorList>
            <person name="Kono N."/>
            <person name="Nakamura H."/>
            <person name="Mori M."/>
            <person name="Yoshida Y."/>
            <person name="Ohtoshi R."/>
            <person name="Malay A.D."/>
            <person name="Moran D.A.P."/>
            <person name="Tomita M."/>
            <person name="Numata K."/>
            <person name="Arakawa K."/>
        </authorList>
    </citation>
    <scope>NUCLEOTIDE SEQUENCE</scope>
</reference>
<dbReference type="Proteomes" id="UP000887116">
    <property type="component" value="Unassembled WGS sequence"/>
</dbReference>
<organism evidence="2 3">
    <name type="scientific">Trichonephila clavata</name>
    <name type="common">Joro spider</name>
    <name type="synonym">Nephila clavata</name>
    <dbReference type="NCBI Taxonomy" id="2740835"/>
    <lineage>
        <taxon>Eukaryota</taxon>
        <taxon>Metazoa</taxon>
        <taxon>Ecdysozoa</taxon>
        <taxon>Arthropoda</taxon>
        <taxon>Chelicerata</taxon>
        <taxon>Arachnida</taxon>
        <taxon>Araneae</taxon>
        <taxon>Araneomorphae</taxon>
        <taxon>Entelegynae</taxon>
        <taxon>Araneoidea</taxon>
        <taxon>Nephilidae</taxon>
        <taxon>Trichonephila</taxon>
    </lineage>
</organism>
<keyword evidence="3" id="KW-1185">Reference proteome</keyword>
<dbReference type="EMBL" id="BMAO01016543">
    <property type="protein sequence ID" value="GFR09410.1"/>
    <property type="molecule type" value="Genomic_DNA"/>
</dbReference>
<accession>A0A8X6GUT1</accession>
<evidence type="ECO:0000256" key="1">
    <source>
        <dbReference type="SAM" id="MobiDB-lite"/>
    </source>
</evidence>
<name>A0A8X6GUT1_TRICU</name>
<evidence type="ECO:0000313" key="2">
    <source>
        <dbReference type="EMBL" id="GFR09410.1"/>
    </source>
</evidence>
<sequence length="134" mass="15231">MLPQVLHVKTPIAGEIYVFVNLIRDIHMSLLKSVLRTNQSSCICYEIECSISPQENQIAEVNRIWVHVSMKHANRIQSSTHPATREKKNHRHPPAQPAAVSSRLQYIQEGEQKRQEGSTREEKVLSSHGSSLQV</sequence>
<proteinExistence type="predicted"/>
<feature type="compositionally biased region" description="Basic and acidic residues" evidence="1">
    <location>
        <begin position="110"/>
        <end position="125"/>
    </location>
</feature>
<gene>
    <name evidence="2" type="ORF">TNCT_573751</name>
</gene>
<evidence type="ECO:0000313" key="3">
    <source>
        <dbReference type="Proteomes" id="UP000887116"/>
    </source>
</evidence>
<dbReference type="AlphaFoldDB" id="A0A8X6GUT1"/>
<protein>
    <submittedName>
        <fullName evidence="2">Uncharacterized protein</fullName>
    </submittedName>
</protein>
<feature type="region of interest" description="Disordered" evidence="1">
    <location>
        <begin position="75"/>
        <end position="134"/>
    </location>
</feature>
<comment type="caution">
    <text evidence="2">The sequence shown here is derived from an EMBL/GenBank/DDBJ whole genome shotgun (WGS) entry which is preliminary data.</text>
</comment>